<dbReference type="GO" id="GO:0005634">
    <property type="term" value="C:nucleus"/>
    <property type="evidence" value="ECO:0007669"/>
    <property type="project" value="UniProtKB-SubCell"/>
</dbReference>
<dbReference type="InterPro" id="IPR000504">
    <property type="entry name" value="RRM_dom"/>
</dbReference>
<gene>
    <name evidence="6" type="primary">ORRM6_2</name>
    <name evidence="7" type="synonym">ORRM6_1</name>
    <name evidence="7" type="ORF">CK203_016389</name>
    <name evidence="6" type="ORF">CK203_098519</name>
</gene>
<organism evidence="6 8">
    <name type="scientific">Vitis vinifera</name>
    <name type="common">Grape</name>
    <dbReference type="NCBI Taxonomy" id="29760"/>
    <lineage>
        <taxon>Eukaryota</taxon>
        <taxon>Viridiplantae</taxon>
        <taxon>Streptophyta</taxon>
        <taxon>Embryophyta</taxon>
        <taxon>Tracheophyta</taxon>
        <taxon>Spermatophyta</taxon>
        <taxon>Magnoliopsida</taxon>
        <taxon>eudicotyledons</taxon>
        <taxon>Gunneridae</taxon>
        <taxon>Pentapetalae</taxon>
        <taxon>rosids</taxon>
        <taxon>Vitales</taxon>
        <taxon>Vitaceae</taxon>
        <taxon>Viteae</taxon>
        <taxon>Vitis</taxon>
    </lineage>
</organism>
<dbReference type="GO" id="GO:0003723">
    <property type="term" value="F:RNA binding"/>
    <property type="evidence" value="ECO:0007669"/>
    <property type="project" value="UniProtKB-UniRule"/>
</dbReference>
<accession>A0A438BXK7</accession>
<comment type="subcellular location">
    <subcellularLocation>
        <location evidence="1">Nucleus</location>
    </subcellularLocation>
</comment>
<dbReference type="Proteomes" id="UP000288805">
    <property type="component" value="Unassembled WGS sequence"/>
</dbReference>
<feature type="compositionally biased region" description="Basic and acidic residues" evidence="4">
    <location>
        <begin position="1"/>
        <end position="18"/>
    </location>
</feature>
<dbReference type="Pfam" id="PF00076">
    <property type="entry name" value="RRM_1"/>
    <property type="match status" value="1"/>
</dbReference>
<proteinExistence type="predicted"/>
<evidence type="ECO:0000256" key="2">
    <source>
        <dbReference type="ARBA" id="ARBA00023242"/>
    </source>
</evidence>
<keyword evidence="3" id="KW-0694">RNA-binding</keyword>
<dbReference type="InterPro" id="IPR012677">
    <property type="entry name" value="Nucleotide-bd_a/b_plait_sf"/>
</dbReference>
<evidence type="ECO:0000256" key="1">
    <source>
        <dbReference type="ARBA" id="ARBA00004123"/>
    </source>
</evidence>
<dbReference type="InterPro" id="IPR035979">
    <property type="entry name" value="RBD_domain_sf"/>
</dbReference>
<evidence type="ECO:0000256" key="3">
    <source>
        <dbReference type="PROSITE-ProRule" id="PRU00176"/>
    </source>
</evidence>
<dbReference type="PANTHER" id="PTHR13952:SF19">
    <property type="entry name" value="GLYCINE-RICH RNA-BINDING PROTEIN 4, MITOCHONDRIAL ISOFORM X1"/>
    <property type="match status" value="1"/>
</dbReference>
<feature type="region of interest" description="Disordered" evidence="4">
    <location>
        <begin position="101"/>
        <end position="120"/>
    </location>
</feature>
<dbReference type="EMBL" id="QGNW01000069">
    <property type="protein sequence ID" value="RVX02786.1"/>
    <property type="molecule type" value="Genomic_DNA"/>
</dbReference>
<name>A0A438BXK7_VITVI</name>
<evidence type="ECO:0000256" key="4">
    <source>
        <dbReference type="SAM" id="MobiDB-lite"/>
    </source>
</evidence>
<sequence length="120" mass="13569">MEGGGKKKLEDEEKKRPLPELSADLSYATSKSSLQEEFSKFGQIVEVDVVKDKAAKRPRGYAFIQYTSQDHAMLALENMDHKYLDGRVVCVELAKPGKNDFGRYPRTCGPPSKKEDETRE</sequence>
<comment type="caution">
    <text evidence="6">The sequence shown here is derived from an EMBL/GenBank/DDBJ whole genome shotgun (WGS) entry which is preliminary data.</text>
</comment>
<dbReference type="AlphaFoldDB" id="A0A438BXK7"/>
<dbReference type="Gene3D" id="3.30.70.330">
    <property type="match status" value="1"/>
</dbReference>
<evidence type="ECO:0000313" key="7">
    <source>
        <dbReference type="EMBL" id="RVX02786.1"/>
    </source>
</evidence>
<feature type="domain" description="RRM" evidence="5">
    <location>
        <begin position="24"/>
        <end position="96"/>
    </location>
</feature>
<evidence type="ECO:0000259" key="5">
    <source>
        <dbReference type="PROSITE" id="PS50102"/>
    </source>
</evidence>
<reference evidence="6 8" key="1">
    <citation type="journal article" date="2018" name="PLoS Genet.">
        <title>Population sequencing reveals clonal diversity and ancestral inbreeding in the grapevine cultivar Chardonnay.</title>
        <authorList>
            <person name="Roach M.J."/>
            <person name="Johnson D.L."/>
            <person name="Bohlmann J."/>
            <person name="van Vuuren H.J."/>
            <person name="Jones S.J."/>
            <person name="Pretorius I.S."/>
            <person name="Schmidt S.A."/>
            <person name="Borneman A.R."/>
        </authorList>
    </citation>
    <scope>NUCLEOTIDE SEQUENCE [LARGE SCALE GENOMIC DNA]</scope>
    <source>
        <strain evidence="8">cv. Chardonnay</strain>
        <strain evidence="6">I10V1</strain>
        <tissue evidence="6">Leaf</tissue>
    </source>
</reference>
<feature type="region of interest" description="Disordered" evidence="4">
    <location>
        <begin position="1"/>
        <end position="23"/>
    </location>
</feature>
<dbReference type="EMBL" id="QGNW01002596">
    <property type="protein sequence ID" value="RVW15755.1"/>
    <property type="molecule type" value="Genomic_DNA"/>
</dbReference>
<dbReference type="PROSITE" id="PS50102">
    <property type="entry name" value="RRM"/>
    <property type="match status" value="1"/>
</dbReference>
<evidence type="ECO:0000313" key="8">
    <source>
        <dbReference type="Proteomes" id="UP000288805"/>
    </source>
</evidence>
<dbReference type="PANTHER" id="PTHR13952">
    <property type="entry name" value="U1 SMALL NUCLEAR RIBONUCLEOPROTEIN 70 KD"/>
    <property type="match status" value="1"/>
</dbReference>
<keyword evidence="2" id="KW-0539">Nucleus</keyword>
<protein>
    <submittedName>
        <fullName evidence="6">Organelle RRM domain-containing protein 6, chloroplastic</fullName>
    </submittedName>
</protein>
<dbReference type="SMART" id="SM00360">
    <property type="entry name" value="RRM"/>
    <property type="match status" value="1"/>
</dbReference>
<evidence type="ECO:0000313" key="6">
    <source>
        <dbReference type="EMBL" id="RVW15755.1"/>
    </source>
</evidence>
<dbReference type="InterPro" id="IPR051183">
    <property type="entry name" value="U1_U11-U12_snRNP_70-35kDa"/>
</dbReference>
<dbReference type="SUPFAM" id="SSF54928">
    <property type="entry name" value="RNA-binding domain, RBD"/>
    <property type="match status" value="1"/>
</dbReference>